<evidence type="ECO:0000313" key="3">
    <source>
        <dbReference type="Proteomes" id="UP001165121"/>
    </source>
</evidence>
<proteinExistence type="predicted"/>
<organism evidence="2 3">
    <name type="scientific">Phytophthora fragariaefolia</name>
    <dbReference type="NCBI Taxonomy" id="1490495"/>
    <lineage>
        <taxon>Eukaryota</taxon>
        <taxon>Sar</taxon>
        <taxon>Stramenopiles</taxon>
        <taxon>Oomycota</taxon>
        <taxon>Peronosporomycetes</taxon>
        <taxon>Peronosporales</taxon>
        <taxon>Peronosporaceae</taxon>
        <taxon>Phytophthora</taxon>
    </lineage>
</organism>
<dbReference type="Proteomes" id="UP001165121">
    <property type="component" value="Unassembled WGS sequence"/>
</dbReference>
<comment type="caution">
    <text evidence="2">The sequence shown here is derived from an EMBL/GenBank/DDBJ whole genome shotgun (WGS) entry which is preliminary data.</text>
</comment>
<feature type="compositionally biased region" description="Acidic residues" evidence="1">
    <location>
        <begin position="75"/>
        <end position="87"/>
    </location>
</feature>
<evidence type="ECO:0000256" key="1">
    <source>
        <dbReference type="SAM" id="MobiDB-lite"/>
    </source>
</evidence>
<accession>A0A9W6YEP2</accession>
<keyword evidence="3" id="KW-1185">Reference proteome</keyword>
<dbReference type="AlphaFoldDB" id="A0A9W6YEP2"/>
<sequence length="87" mass="9967">MDDKKRTSPDAPANKLKAHRKDASPKRARLSPAPIKKPASTPSDAEMELLRALEEELAKEEEKTKQYKNKKLPQEEEDDDYDESDDE</sequence>
<evidence type="ECO:0000313" key="2">
    <source>
        <dbReference type="EMBL" id="GMF60666.1"/>
    </source>
</evidence>
<dbReference type="EMBL" id="BSXT01005496">
    <property type="protein sequence ID" value="GMF60666.1"/>
    <property type="molecule type" value="Genomic_DNA"/>
</dbReference>
<feature type="compositionally biased region" description="Basic and acidic residues" evidence="1">
    <location>
        <begin position="48"/>
        <end position="65"/>
    </location>
</feature>
<name>A0A9W6YEP2_9STRA</name>
<gene>
    <name evidence="2" type="ORF">Pfra01_002633500</name>
</gene>
<reference evidence="2" key="1">
    <citation type="submission" date="2023-04" db="EMBL/GenBank/DDBJ databases">
        <title>Phytophthora fragariaefolia NBRC 109709.</title>
        <authorList>
            <person name="Ichikawa N."/>
            <person name="Sato H."/>
            <person name="Tonouchi N."/>
        </authorList>
    </citation>
    <scope>NUCLEOTIDE SEQUENCE</scope>
    <source>
        <strain evidence="2">NBRC 109709</strain>
    </source>
</reference>
<protein>
    <submittedName>
        <fullName evidence="2">Unnamed protein product</fullName>
    </submittedName>
</protein>
<feature type="region of interest" description="Disordered" evidence="1">
    <location>
        <begin position="1"/>
        <end position="87"/>
    </location>
</feature>